<proteinExistence type="predicted"/>
<dbReference type="Proteomes" id="UP000824881">
    <property type="component" value="Unassembled WGS sequence"/>
</dbReference>
<keyword evidence="2" id="KW-1185">Reference proteome</keyword>
<comment type="caution">
    <text evidence="1">The sequence shown here is derived from an EMBL/GenBank/DDBJ whole genome shotgun (WGS) entry which is preliminary data.</text>
</comment>
<name>A0ACB7IND7_PLECO</name>
<dbReference type="EMBL" id="WQMT02000009">
    <property type="protein sequence ID" value="KAG9219259.1"/>
    <property type="molecule type" value="Genomic_DNA"/>
</dbReference>
<reference evidence="1 2" key="1">
    <citation type="journal article" date="2021" name="Appl. Environ. Microbiol.">
        <title>Genetic linkage and physical mapping for an oyster mushroom Pleurotus cornucopiae and QTL analysis for the trait cap color.</title>
        <authorList>
            <person name="Zhang Y."/>
            <person name="Gao W."/>
            <person name="Sonnenberg A."/>
            <person name="Chen Q."/>
            <person name="Zhang J."/>
            <person name="Huang C."/>
        </authorList>
    </citation>
    <scope>NUCLEOTIDE SEQUENCE [LARGE SCALE GENOMIC DNA]</scope>
    <source>
        <strain evidence="1">CCMSSC00406</strain>
    </source>
</reference>
<organism evidence="1 2">
    <name type="scientific">Pleurotus cornucopiae</name>
    <name type="common">Cornucopia mushroom</name>
    <dbReference type="NCBI Taxonomy" id="5321"/>
    <lineage>
        <taxon>Eukaryota</taxon>
        <taxon>Fungi</taxon>
        <taxon>Dikarya</taxon>
        <taxon>Basidiomycota</taxon>
        <taxon>Agaricomycotina</taxon>
        <taxon>Agaricomycetes</taxon>
        <taxon>Agaricomycetidae</taxon>
        <taxon>Agaricales</taxon>
        <taxon>Pleurotineae</taxon>
        <taxon>Pleurotaceae</taxon>
        <taxon>Pleurotus</taxon>
    </lineage>
</organism>
<accession>A0ACB7IND7</accession>
<protein>
    <submittedName>
        <fullName evidence="1">Uncharacterized protein</fullName>
    </submittedName>
</protein>
<sequence length="92" mass="9718">MASTLYISNAVNRYSHAADISSTSHVAFGSTKVVSFWDTSTGGDLGVGRTLPGHDGVITVVRFLNDSSVVTGDNKGVLRVWQKSTDETTAQA</sequence>
<gene>
    <name evidence="1" type="ORF">CCMSSC00406_0001669</name>
</gene>
<evidence type="ECO:0000313" key="1">
    <source>
        <dbReference type="EMBL" id="KAG9219259.1"/>
    </source>
</evidence>
<evidence type="ECO:0000313" key="2">
    <source>
        <dbReference type="Proteomes" id="UP000824881"/>
    </source>
</evidence>